<name>A0A164MG78_9CRUS</name>
<organism evidence="1 2">
    <name type="scientific">Daphnia magna</name>
    <dbReference type="NCBI Taxonomy" id="35525"/>
    <lineage>
        <taxon>Eukaryota</taxon>
        <taxon>Metazoa</taxon>
        <taxon>Ecdysozoa</taxon>
        <taxon>Arthropoda</taxon>
        <taxon>Crustacea</taxon>
        <taxon>Branchiopoda</taxon>
        <taxon>Diplostraca</taxon>
        <taxon>Cladocera</taxon>
        <taxon>Anomopoda</taxon>
        <taxon>Daphniidae</taxon>
        <taxon>Daphnia</taxon>
    </lineage>
</organism>
<evidence type="ECO:0000313" key="1">
    <source>
        <dbReference type="EMBL" id="KZS05033.1"/>
    </source>
</evidence>
<sequence length="65" mass="7789">MTFNYSHVRLDWRSCFFVFFLGVSSTENRKGTPTTGIFFTNKRNRSSSFFYFVFFYVHVNFPVCC</sequence>
<comment type="caution">
    <text evidence="1">The sequence shown here is derived from an EMBL/GenBank/DDBJ whole genome shotgun (WGS) entry which is preliminary data.</text>
</comment>
<accession>A0A164MG78</accession>
<dbReference type="Proteomes" id="UP000076858">
    <property type="component" value="Unassembled WGS sequence"/>
</dbReference>
<reference evidence="1 2" key="1">
    <citation type="submission" date="2016-03" db="EMBL/GenBank/DDBJ databases">
        <title>EvidentialGene: Evidence-directed Construction of Genes on Genomes.</title>
        <authorList>
            <person name="Gilbert D.G."/>
            <person name="Choi J.-H."/>
            <person name="Mockaitis K."/>
            <person name="Colbourne J."/>
            <person name="Pfrender M."/>
        </authorList>
    </citation>
    <scope>NUCLEOTIDE SEQUENCE [LARGE SCALE GENOMIC DNA]</scope>
    <source>
        <strain evidence="1 2">Xinb3</strain>
        <tissue evidence="1">Complete organism</tissue>
    </source>
</reference>
<dbReference type="AlphaFoldDB" id="A0A164MG78"/>
<protein>
    <submittedName>
        <fullName evidence="1">Uncharacterized protein</fullName>
    </submittedName>
</protein>
<proteinExistence type="predicted"/>
<gene>
    <name evidence="1" type="ORF">APZ42_032002</name>
</gene>
<evidence type="ECO:0000313" key="2">
    <source>
        <dbReference type="Proteomes" id="UP000076858"/>
    </source>
</evidence>
<keyword evidence="2" id="KW-1185">Reference proteome</keyword>
<dbReference type="EMBL" id="LRGB01003024">
    <property type="protein sequence ID" value="KZS05033.1"/>
    <property type="molecule type" value="Genomic_DNA"/>
</dbReference>